<comment type="caution">
    <text evidence="1">The sequence shown here is derived from an EMBL/GenBank/DDBJ whole genome shotgun (WGS) entry which is preliminary data.</text>
</comment>
<proteinExistence type="predicted"/>
<sequence length="150" mass="17427">MTMSVRVSLLTDDNISPVNSIMKMDRQLKDISQELGISYDMFMGHVGRMLDGMMKDKRMVICNGMPKRMEVSWIAMKRKSRQNRRSKAWCRNIRVNLRQKNSFQCPSIRILMLTAFRDRHGPLLLDFLPQGETIYANSYFSTLSRLQSGG</sequence>
<gene>
    <name evidence="1" type="ORF">TNIN_128161</name>
</gene>
<dbReference type="GO" id="GO:0003676">
    <property type="term" value="F:nucleic acid binding"/>
    <property type="evidence" value="ECO:0007669"/>
    <property type="project" value="InterPro"/>
</dbReference>
<keyword evidence="2" id="KW-1185">Reference proteome</keyword>
<dbReference type="Proteomes" id="UP000886998">
    <property type="component" value="Unassembled WGS sequence"/>
</dbReference>
<name>A0A8X7CDT9_9ARAC</name>
<dbReference type="EMBL" id="BMAV01014304">
    <property type="protein sequence ID" value="GFY62585.1"/>
    <property type="molecule type" value="Genomic_DNA"/>
</dbReference>
<evidence type="ECO:0000313" key="2">
    <source>
        <dbReference type="Proteomes" id="UP000886998"/>
    </source>
</evidence>
<evidence type="ECO:0000313" key="1">
    <source>
        <dbReference type="EMBL" id="GFY62585.1"/>
    </source>
</evidence>
<dbReference type="InterPro" id="IPR036397">
    <property type="entry name" value="RNaseH_sf"/>
</dbReference>
<organism evidence="1 2">
    <name type="scientific">Trichonephila inaurata madagascariensis</name>
    <dbReference type="NCBI Taxonomy" id="2747483"/>
    <lineage>
        <taxon>Eukaryota</taxon>
        <taxon>Metazoa</taxon>
        <taxon>Ecdysozoa</taxon>
        <taxon>Arthropoda</taxon>
        <taxon>Chelicerata</taxon>
        <taxon>Arachnida</taxon>
        <taxon>Araneae</taxon>
        <taxon>Araneomorphae</taxon>
        <taxon>Entelegynae</taxon>
        <taxon>Araneoidea</taxon>
        <taxon>Nephilidae</taxon>
        <taxon>Trichonephila</taxon>
        <taxon>Trichonephila inaurata</taxon>
    </lineage>
</organism>
<dbReference type="AlphaFoldDB" id="A0A8X7CDT9"/>
<accession>A0A8X7CDT9</accession>
<protein>
    <submittedName>
        <fullName evidence="1">Uncharacterized protein</fullName>
    </submittedName>
</protein>
<dbReference type="Gene3D" id="3.30.420.10">
    <property type="entry name" value="Ribonuclease H-like superfamily/Ribonuclease H"/>
    <property type="match status" value="1"/>
</dbReference>
<reference evidence="1" key="1">
    <citation type="submission" date="2020-08" db="EMBL/GenBank/DDBJ databases">
        <title>Multicomponent nature underlies the extraordinary mechanical properties of spider dragline silk.</title>
        <authorList>
            <person name="Kono N."/>
            <person name="Nakamura H."/>
            <person name="Mori M."/>
            <person name="Yoshida Y."/>
            <person name="Ohtoshi R."/>
            <person name="Malay A.D."/>
            <person name="Moran D.A.P."/>
            <person name="Tomita M."/>
            <person name="Numata K."/>
            <person name="Arakawa K."/>
        </authorList>
    </citation>
    <scope>NUCLEOTIDE SEQUENCE</scope>
</reference>